<organism evidence="2 3">
    <name type="scientific">Streptomyces violaceoruber</name>
    <dbReference type="NCBI Taxonomy" id="1935"/>
    <lineage>
        <taxon>Bacteria</taxon>
        <taxon>Bacillati</taxon>
        <taxon>Actinomycetota</taxon>
        <taxon>Actinomycetes</taxon>
        <taxon>Kitasatosporales</taxon>
        <taxon>Streptomycetaceae</taxon>
        <taxon>Streptomyces</taxon>
        <taxon>Streptomyces violaceoruber group</taxon>
    </lineage>
</organism>
<dbReference type="AlphaFoldDB" id="A0A1V0U7P7"/>
<dbReference type="STRING" id="1935.B1H20_07305"/>
<dbReference type="EMBL" id="CP020570">
    <property type="protein sequence ID" value="ARF61233.1"/>
    <property type="molecule type" value="Genomic_DNA"/>
</dbReference>
<reference evidence="2 3" key="1">
    <citation type="submission" date="2017-03" db="EMBL/GenBank/DDBJ databases">
        <title>Complete Genome Sequence of a natural compounds producer, Streptomyces violaceus S21.</title>
        <authorList>
            <person name="Zhong C."/>
            <person name="Zhao Z."/>
            <person name="Fu J."/>
            <person name="Zong G."/>
            <person name="Qin R."/>
            <person name="Cao G."/>
        </authorList>
    </citation>
    <scope>NUCLEOTIDE SEQUENCE [LARGE SCALE GENOMIC DNA]</scope>
    <source>
        <strain evidence="2 3">S21</strain>
    </source>
</reference>
<dbReference type="Proteomes" id="UP000192445">
    <property type="component" value="Chromosome"/>
</dbReference>
<proteinExistence type="predicted"/>
<dbReference type="KEGG" id="svu:B1H20_07305"/>
<feature type="compositionally biased region" description="Polar residues" evidence="1">
    <location>
        <begin position="1"/>
        <end position="21"/>
    </location>
</feature>
<accession>A0A1V0U7P7</accession>
<gene>
    <name evidence="2" type="ORF">B1H20_07305</name>
</gene>
<name>A0A1V0U7P7_STRVN</name>
<sequence length="78" mass="8476">MDSSEQDTKSTSGARSTNTPNLPFFFSPYVITRSADQPGCWPAQIPVNSPKPPGRWGHLRRSVPLWATPSSARSGHAP</sequence>
<feature type="compositionally biased region" description="Polar residues" evidence="1">
    <location>
        <begin position="68"/>
        <end position="78"/>
    </location>
</feature>
<evidence type="ECO:0000313" key="2">
    <source>
        <dbReference type="EMBL" id="ARF61233.1"/>
    </source>
</evidence>
<evidence type="ECO:0000256" key="1">
    <source>
        <dbReference type="SAM" id="MobiDB-lite"/>
    </source>
</evidence>
<evidence type="ECO:0000313" key="3">
    <source>
        <dbReference type="Proteomes" id="UP000192445"/>
    </source>
</evidence>
<feature type="region of interest" description="Disordered" evidence="1">
    <location>
        <begin position="42"/>
        <end position="78"/>
    </location>
</feature>
<feature type="region of interest" description="Disordered" evidence="1">
    <location>
        <begin position="1"/>
        <end position="23"/>
    </location>
</feature>
<protein>
    <submittedName>
        <fullName evidence="2">Uncharacterized protein</fullName>
    </submittedName>
</protein>